<accession>A0A4R6JYZ1</accession>
<organism evidence="8 9">
    <name type="scientific">Paractinoplanes brasiliensis</name>
    <dbReference type="NCBI Taxonomy" id="52695"/>
    <lineage>
        <taxon>Bacteria</taxon>
        <taxon>Bacillati</taxon>
        <taxon>Actinomycetota</taxon>
        <taxon>Actinomycetes</taxon>
        <taxon>Micromonosporales</taxon>
        <taxon>Micromonosporaceae</taxon>
        <taxon>Paractinoplanes</taxon>
    </lineage>
</organism>
<evidence type="ECO:0000256" key="1">
    <source>
        <dbReference type="ARBA" id="ARBA00004651"/>
    </source>
</evidence>
<feature type="transmembrane region" description="Helical" evidence="6">
    <location>
        <begin position="330"/>
        <end position="353"/>
    </location>
</feature>
<evidence type="ECO:0000256" key="2">
    <source>
        <dbReference type="ARBA" id="ARBA00022475"/>
    </source>
</evidence>
<proteinExistence type="predicted"/>
<keyword evidence="9" id="KW-1185">Reference proteome</keyword>
<feature type="transmembrane region" description="Helical" evidence="6">
    <location>
        <begin position="296"/>
        <end position="318"/>
    </location>
</feature>
<dbReference type="Pfam" id="PF07690">
    <property type="entry name" value="MFS_1"/>
    <property type="match status" value="1"/>
</dbReference>
<keyword evidence="4 6" id="KW-1133">Transmembrane helix</keyword>
<feature type="transmembrane region" description="Helical" evidence="6">
    <location>
        <begin position="140"/>
        <end position="159"/>
    </location>
</feature>
<keyword evidence="2" id="KW-1003">Cell membrane</keyword>
<feature type="domain" description="Major facilitator superfamily (MFS) profile" evidence="7">
    <location>
        <begin position="13"/>
        <end position="388"/>
    </location>
</feature>
<feature type="transmembrane region" description="Helical" evidence="6">
    <location>
        <begin position="79"/>
        <end position="102"/>
    </location>
</feature>
<evidence type="ECO:0000256" key="4">
    <source>
        <dbReference type="ARBA" id="ARBA00022989"/>
    </source>
</evidence>
<feature type="transmembrane region" description="Helical" evidence="6">
    <location>
        <begin position="46"/>
        <end position="67"/>
    </location>
</feature>
<feature type="transmembrane region" description="Helical" evidence="6">
    <location>
        <begin position="359"/>
        <end position="379"/>
    </location>
</feature>
<gene>
    <name evidence="8" type="ORF">C8E87_5847</name>
</gene>
<dbReference type="PANTHER" id="PTHR43124">
    <property type="entry name" value="PURINE EFFLUX PUMP PBUE"/>
    <property type="match status" value="1"/>
</dbReference>
<evidence type="ECO:0000313" key="8">
    <source>
        <dbReference type="EMBL" id="TDO42084.1"/>
    </source>
</evidence>
<name>A0A4R6JYZ1_9ACTN</name>
<dbReference type="CDD" id="cd17324">
    <property type="entry name" value="MFS_NepI_like"/>
    <property type="match status" value="1"/>
</dbReference>
<dbReference type="AlphaFoldDB" id="A0A4R6JYZ1"/>
<evidence type="ECO:0000259" key="7">
    <source>
        <dbReference type="PROSITE" id="PS50850"/>
    </source>
</evidence>
<dbReference type="InterPro" id="IPR050189">
    <property type="entry name" value="MFS_Efflux_Transporters"/>
</dbReference>
<comment type="caution">
    <text evidence="8">The sequence shown here is derived from an EMBL/GenBank/DDBJ whole genome shotgun (WGS) entry which is preliminary data.</text>
</comment>
<dbReference type="PANTHER" id="PTHR43124:SF4">
    <property type="entry name" value="SUGAR EFFLUX TRANSPORTER"/>
    <property type="match status" value="1"/>
</dbReference>
<feature type="transmembrane region" description="Helical" evidence="6">
    <location>
        <begin position="165"/>
        <end position="187"/>
    </location>
</feature>
<feature type="transmembrane region" description="Helical" evidence="6">
    <location>
        <begin position="271"/>
        <end position="290"/>
    </location>
</feature>
<dbReference type="Gene3D" id="1.20.1250.20">
    <property type="entry name" value="MFS general substrate transporter like domains"/>
    <property type="match status" value="1"/>
</dbReference>
<dbReference type="Proteomes" id="UP000294901">
    <property type="component" value="Unassembled WGS sequence"/>
</dbReference>
<evidence type="ECO:0000313" key="9">
    <source>
        <dbReference type="Proteomes" id="UP000294901"/>
    </source>
</evidence>
<keyword evidence="3 6" id="KW-0812">Transmembrane</keyword>
<reference evidence="8 9" key="1">
    <citation type="submission" date="2019-03" db="EMBL/GenBank/DDBJ databases">
        <title>Sequencing the genomes of 1000 actinobacteria strains.</title>
        <authorList>
            <person name="Klenk H.-P."/>
        </authorList>
    </citation>
    <scope>NUCLEOTIDE SEQUENCE [LARGE SCALE GENOMIC DNA]</scope>
    <source>
        <strain evidence="8 9">DSM 43805</strain>
    </source>
</reference>
<sequence>MPARVGDTRATILLAALSLSTFVYVTTETLPIGLLPLISADLGRSVPAIGMLVTVYGLTVVLCSIPITKVTQRLPRRLALCGLLAVFVLATAASALADSYWLLMAARIATALSQALFWSVVTPATAALFRPAARPRALAVLYAGSSLAALAGVPAGTWLGQQAGWRAAFLAVSVVGLLILVTVLALMPTTPAGASDTDRGSAPDAGRYVALLVYTALATTGAFAAFTYISPFLTDVSGFSEAAVGPLLLVRGLAGLAGVFLVGLCIGRNGWLTVTVLIGVQLVALTLQWSLGASQIVIVVAIALGGLALAGISSSLGVRVLETAPGGSDMALAGTSTAFNLGITAGALLGGVLLPGAGLRGTALAGAGLTLLALVAVLMEPLVSTRRRTAADRPEPREAVPS</sequence>
<feature type="transmembrane region" description="Helical" evidence="6">
    <location>
        <begin position="12"/>
        <end position="34"/>
    </location>
</feature>
<dbReference type="GO" id="GO:0022857">
    <property type="term" value="F:transmembrane transporter activity"/>
    <property type="evidence" value="ECO:0007669"/>
    <property type="project" value="InterPro"/>
</dbReference>
<dbReference type="SUPFAM" id="SSF103473">
    <property type="entry name" value="MFS general substrate transporter"/>
    <property type="match status" value="1"/>
</dbReference>
<evidence type="ECO:0000256" key="5">
    <source>
        <dbReference type="ARBA" id="ARBA00023136"/>
    </source>
</evidence>
<feature type="transmembrane region" description="Helical" evidence="6">
    <location>
        <begin position="208"/>
        <end position="230"/>
    </location>
</feature>
<dbReference type="EMBL" id="SNWR01000001">
    <property type="protein sequence ID" value="TDO42084.1"/>
    <property type="molecule type" value="Genomic_DNA"/>
</dbReference>
<dbReference type="InterPro" id="IPR011701">
    <property type="entry name" value="MFS"/>
</dbReference>
<dbReference type="InterPro" id="IPR036259">
    <property type="entry name" value="MFS_trans_sf"/>
</dbReference>
<dbReference type="PROSITE" id="PS50850">
    <property type="entry name" value="MFS"/>
    <property type="match status" value="1"/>
</dbReference>
<protein>
    <submittedName>
        <fullName evidence="8">DHA1 family L-arabinose/isopropyl-beta-D-thiogalactopyranoside export protein-like MFS transporter/DHA1 family inner membrane transport protein</fullName>
    </submittedName>
</protein>
<evidence type="ECO:0000256" key="6">
    <source>
        <dbReference type="SAM" id="Phobius"/>
    </source>
</evidence>
<dbReference type="GO" id="GO:0005886">
    <property type="term" value="C:plasma membrane"/>
    <property type="evidence" value="ECO:0007669"/>
    <property type="project" value="UniProtKB-SubCell"/>
</dbReference>
<feature type="transmembrane region" description="Helical" evidence="6">
    <location>
        <begin position="108"/>
        <end position="128"/>
    </location>
</feature>
<keyword evidence="5 6" id="KW-0472">Membrane</keyword>
<dbReference type="RefSeq" id="WP_239080692.1">
    <property type="nucleotide sequence ID" value="NZ_BOMD01000112.1"/>
</dbReference>
<evidence type="ECO:0000256" key="3">
    <source>
        <dbReference type="ARBA" id="ARBA00022692"/>
    </source>
</evidence>
<dbReference type="InterPro" id="IPR020846">
    <property type="entry name" value="MFS_dom"/>
</dbReference>
<comment type="subcellular location">
    <subcellularLocation>
        <location evidence="1">Cell membrane</location>
        <topology evidence="1">Multi-pass membrane protein</topology>
    </subcellularLocation>
</comment>
<feature type="transmembrane region" description="Helical" evidence="6">
    <location>
        <begin position="242"/>
        <end position="264"/>
    </location>
</feature>